<dbReference type="InterPro" id="IPR007345">
    <property type="entry name" value="Polysacch_pyruvyl_Trfase"/>
</dbReference>
<comment type="caution">
    <text evidence="2">The sequence shown here is derived from an EMBL/GenBank/DDBJ whole genome shotgun (WGS) entry which is preliminary data.</text>
</comment>
<keyword evidence="3" id="KW-1185">Reference proteome</keyword>
<name>A0A261FS10_9BIFI</name>
<accession>A0A261FS10</accession>
<gene>
    <name evidence="2" type="ORF">BMYO_0237</name>
</gene>
<organism evidence="2 3">
    <name type="scientific">Bifidobacterium myosotis</name>
    <dbReference type="NCBI Taxonomy" id="1630166"/>
    <lineage>
        <taxon>Bacteria</taxon>
        <taxon>Bacillati</taxon>
        <taxon>Actinomycetota</taxon>
        <taxon>Actinomycetes</taxon>
        <taxon>Bifidobacteriales</taxon>
        <taxon>Bifidobacteriaceae</taxon>
        <taxon>Bifidobacterium</taxon>
    </lineage>
</organism>
<dbReference type="Proteomes" id="UP000216871">
    <property type="component" value="Unassembled WGS sequence"/>
</dbReference>
<dbReference type="PANTHER" id="PTHR36836:SF1">
    <property type="entry name" value="COLANIC ACID BIOSYNTHESIS PROTEIN WCAK"/>
    <property type="match status" value="1"/>
</dbReference>
<sequence>MRVLLINQGHTDNLGDRAIAETMSDLVSETLDADVVTMPYIPDECATDLALEKAKPISFAPEERISSLRKAIRTVKRAVSNYGKETPRQRYERSVRERLQGQSFDCAVIGGGELIKGNRHPFYYSLLSWIAVLAERQCPIFVLGVSSDARFTWRERAELHDALSRCNCIMVRDQQTVNVMKNALRVECGYAPDVVFAYRALRRIEETRYHAPEKTHDAVCVYSYHELTGTLKNEYTLHEYYEMWYRLMLQHAKRPVKLLYTTYSDYCESTRFQQWLRDEKHVDCALASIDDVDDYLRELSDCESLISARMHSMIFALQYEVGIVPIPIKSKLATFKREWQDADVDWMRTGAEVREVYRHALCAAEM</sequence>
<evidence type="ECO:0000313" key="3">
    <source>
        <dbReference type="Proteomes" id="UP000216871"/>
    </source>
</evidence>
<feature type="domain" description="Polysaccharide pyruvyl transferase" evidence="1">
    <location>
        <begin position="13"/>
        <end position="326"/>
    </location>
</feature>
<evidence type="ECO:0000313" key="2">
    <source>
        <dbReference type="EMBL" id="OZG61723.1"/>
    </source>
</evidence>
<dbReference type="Pfam" id="PF04230">
    <property type="entry name" value="PS_pyruv_trans"/>
    <property type="match status" value="1"/>
</dbReference>
<reference evidence="2 3" key="1">
    <citation type="journal article" date="2017" name="BMC Genomics">
        <title>Comparative genomic and phylogenomic analyses of the Bifidobacteriaceae family.</title>
        <authorList>
            <person name="Lugli G.A."/>
            <person name="Milani C."/>
            <person name="Turroni F."/>
            <person name="Duranti S."/>
            <person name="Mancabelli L."/>
            <person name="Mangifesta M."/>
            <person name="Ferrario C."/>
            <person name="Modesto M."/>
            <person name="Mattarelli P."/>
            <person name="Jiri K."/>
            <person name="van Sinderen D."/>
            <person name="Ventura M."/>
        </authorList>
    </citation>
    <scope>NUCLEOTIDE SEQUENCE [LARGE SCALE GENOMIC DNA]</scope>
    <source>
        <strain evidence="2 3">DSM 100196</strain>
    </source>
</reference>
<proteinExistence type="predicted"/>
<dbReference type="AlphaFoldDB" id="A0A261FS10"/>
<protein>
    <submittedName>
        <fullName evidence="2">Polysaccharide pyruvyl transferase</fullName>
    </submittedName>
</protein>
<evidence type="ECO:0000259" key="1">
    <source>
        <dbReference type="Pfam" id="PF04230"/>
    </source>
</evidence>
<dbReference type="GO" id="GO:0016740">
    <property type="term" value="F:transferase activity"/>
    <property type="evidence" value="ECO:0007669"/>
    <property type="project" value="UniProtKB-KW"/>
</dbReference>
<dbReference type="OrthoDB" id="3234060at2"/>
<keyword evidence="2" id="KW-0808">Transferase</keyword>
<dbReference type="PANTHER" id="PTHR36836">
    <property type="entry name" value="COLANIC ACID BIOSYNTHESIS PROTEIN WCAK"/>
    <property type="match status" value="1"/>
</dbReference>
<dbReference type="RefSeq" id="WP_158216923.1">
    <property type="nucleotide sequence ID" value="NZ_MWWW01000002.1"/>
</dbReference>
<dbReference type="EMBL" id="MWWW01000002">
    <property type="protein sequence ID" value="OZG61723.1"/>
    <property type="molecule type" value="Genomic_DNA"/>
</dbReference>